<keyword evidence="3" id="KW-1185">Reference proteome</keyword>
<proteinExistence type="predicted"/>
<evidence type="ECO:0000256" key="1">
    <source>
        <dbReference type="SAM" id="Phobius"/>
    </source>
</evidence>
<dbReference type="EMBL" id="JACBGI020000004">
    <property type="protein sequence ID" value="MBF6057488.1"/>
    <property type="molecule type" value="Genomic_DNA"/>
</dbReference>
<feature type="transmembrane region" description="Helical" evidence="1">
    <location>
        <begin position="165"/>
        <end position="185"/>
    </location>
</feature>
<feature type="transmembrane region" description="Helical" evidence="1">
    <location>
        <begin position="123"/>
        <end position="144"/>
    </location>
</feature>
<comment type="caution">
    <text evidence="2">The sequence shown here is derived from an EMBL/GenBank/DDBJ whole genome shotgun (WGS) entry which is preliminary data.</text>
</comment>
<dbReference type="RefSeq" id="WP_185977637.1">
    <property type="nucleotide sequence ID" value="NZ_JACBGI020000004.1"/>
</dbReference>
<organism evidence="2 3">
    <name type="scientific">Thiomicrorhabdus heinhorstiae</name>
    <dbReference type="NCBI Taxonomy" id="2748010"/>
    <lineage>
        <taxon>Bacteria</taxon>
        <taxon>Pseudomonadati</taxon>
        <taxon>Pseudomonadota</taxon>
        <taxon>Gammaproteobacteria</taxon>
        <taxon>Thiotrichales</taxon>
        <taxon>Piscirickettsiaceae</taxon>
        <taxon>Thiomicrorhabdus</taxon>
    </lineage>
</organism>
<keyword evidence="1" id="KW-1133">Transmembrane helix</keyword>
<sequence>MRPFSPNMIGLYRFLWVWLTLLLALWFGWHLLAQFDFLYPVWHDYAGISQNIDKYAPLNHYRHDFELTDRETRFALFHGIVEAIHNHGQGLKELVYQTRNGTVSLLRHSEIVHLQDVANLIDFVNHLALVLGTVWLVITLLIWSKLSAMKREKRIKQSFTRRKDSLLNLTIGLALSIGGILLIGAQKVFYQLHIWVFPANHQWFFYYEHSLMSTMMKAPDLFAMIAITLLILGLAFFVIIQLAINALLSTR</sequence>
<evidence type="ECO:0000313" key="2">
    <source>
        <dbReference type="EMBL" id="MBF6057488.1"/>
    </source>
</evidence>
<keyword evidence="1" id="KW-0472">Membrane</keyword>
<dbReference type="Pfam" id="PF07314">
    <property type="entry name" value="Lit"/>
    <property type="match status" value="1"/>
</dbReference>
<gene>
    <name evidence="2" type="ORF">H8792_003955</name>
</gene>
<evidence type="ECO:0000313" key="3">
    <source>
        <dbReference type="Proteomes" id="UP001193680"/>
    </source>
</evidence>
<accession>A0ABS0BWN2</accession>
<dbReference type="InterPro" id="IPR010178">
    <property type="entry name" value="Lit"/>
</dbReference>
<reference evidence="2 3" key="1">
    <citation type="submission" date="2020-11" db="EMBL/GenBank/DDBJ databases">
        <title>Sulfur oxidizing isolate from Hospital Hole Sinkhole.</title>
        <authorList>
            <person name="Scott K.M."/>
        </authorList>
    </citation>
    <scope>NUCLEOTIDE SEQUENCE [LARGE SCALE GENOMIC DNA]</scope>
    <source>
        <strain evidence="2 3">HH1</strain>
    </source>
</reference>
<protein>
    <submittedName>
        <fullName evidence="2">DUF1461 domain-containing protein</fullName>
    </submittedName>
</protein>
<feature type="transmembrane region" description="Helical" evidence="1">
    <location>
        <begin position="221"/>
        <end position="248"/>
    </location>
</feature>
<keyword evidence="1" id="KW-0812">Transmembrane</keyword>
<dbReference type="Proteomes" id="UP001193680">
    <property type="component" value="Unassembled WGS sequence"/>
</dbReference>
<feature type="transmembrane region" description="Helical" evidence="1">
    <location>
        <begin position="12"/>
        <end position="32"/>
    </location>
</feature>
<name>A0ABS0BWN2_9GAMM</name>